<evidence type="ECO:0000256" key="2">
    <source>
        <dbReference type="ARBA" id="ARBA00023015"/>
    </source>
</evidence>
<sequence length="213" mass="22840">MSRAIRKPAAERRADITAAAVALALEEGLAGVTMRAVATRIGVAPALVAHYEPNMDELVTSTFRAIVGGELDELEVQLSPIASAAEKLDLLVSTLLDGSRDAVTHVWVDGWSLGRRNETLAEGVRAEMDRWHAAITRILVAGSATGELGLREGAADAVAWQILGMIDGLNAHALVRWGRDASRPDLLRSVLDAILRPETAQNSTETTSLKRDF</sequence>
<protein>
    <submittedName>
        <fullName evidence="7">AcrR family transcriptional regulator</fullName>
    </submittedName>
</protein>
<feature type="domain" description="HTH tetR-type" evidence="6">
    <location>
        <begin position="10"/>
        <end position="70"/>
    </location>
</feature>
<keyword evidence="4" id="KW-0804">Transcription</keyword>
<dbReference type="InterPro" id="IPR009057">
    <property type="entry name" value="Homeodomain-like_sf"/>
</dbReference>
<dbReference type="RefSeq" id="WP_183625752.1">
    <property type="nucleotide sequence ID" value="NZ_JACHWJ010000004.1"/>
</dbReference>
<evidence type="ECO:0000259" key="6">
    <source>
        <dbReference type="PROSITE" id="PS50977"/>
    </source>
</evidence>
<dbReference type="GO" id="GO:0003700">
    <property type="term" value="F:DNA-binding transcription factor activity"/>
    <property type="evidence" value="ECO:0007669"/>
    <property type="project" value="TreeGrafter"/>
</dbReference>
<evidence type="ECO:0000256" key="3">
    <source>
        <dbReference type="ARBA" id="ARBA00023125"/>
    </source>
</evidence>
<dbReference type="Pfam" id="PF13977">
    <property type="entry name" value="TetR_C_6"/>
    <property type="match status" value="1"/>
</dbReference>
<dbReference type="AlphaFoldDB" id="A0A7W4UQ70"/>
<comment type="caution">
    <text evidence="7">The sequence shown here is derived from an EMBL/GenBank/DDBJ whole genome shotgun (WGS) entry which is preliminary data.</text>
</comment>
<dbReference type="InterPro" id="IPR036271">
    <property type="entry name" value="Tet_transcr_reg_TetR-rel_C_sf"/>
</dbReference>
<dbReference type="PROSITE" id="PS50977">
    <property type="entry name" value="HTH_TETR_2"/>
    <property type="match status" value="1"/>
</dbReference>
<dbReference type="InterPro" id="IPR050109">
    <property type="entry name" value="HTH-type_TetR-like_transc_reg"/>
</dbReference>
<keyword evidence="3 5" id="KW-0238">DNA-binding</keyword>
<dbReference type="Pfam" id="PF00440">
    <property type="entry name" value="TetR_N"/>
    <property type="match status" value="1"/>
</dbReference>
<proteinExistence type="predicted"/>
<gene>
    <name evidence="7" type="ORF">FHX72_002727</name>
</gene>
<dbReference type="EMBL" id="JACHWJ010000004">
    <property type="protein sequence ID" value="MBB2958581.1"/>
    <property type="molecule type" value="Genomic_DNA"/>
</dbReference>
<dbReference type="PANTHER" id="PTHR30055:SF234">
    <property type="entry name" value="HTH-TYPE TRANSCRIPTIONAL REGULATOR BETI"/>
    <property type="match status" value="1"/>
</dbReference>
<evidence type="ECO:0000313" key="8">
    <source>
        <dbReference type="Proteomes" id="UP000545286"/>
    </source>
</evidence>
<evidence type="ECO:0000313" key="7">
    <source>
        <dbReference type="EMBL" id="MBB2958581.1"/>
    </source>
</evidence>
<dbReference type="InterPro" id="IPR039538">
    <property type="entry name" value="BetI_C"/>
</dbReference>
<accession>A0A7W4UQ70</accession>
<dbReference type="InterPro" id="IPR001647">
    <property type="entry name" value="HTH_TetR"/>
</dbReference>
<dbReference type="Proteomes" id="UP000545286">
    <property type="component" value="Unassembled WGS sequence"/>
</dbReference>
<evidence type="ECO:0000256" key="5">
    <source>
        <dbReference type="PROSITE-ProRule" id="PRU00335"/>
    </source>
</evidence>
<evidence type="ECO:0000256" key="1">
    <source>
        <dbReference type="ARBA" id="ARBA00022491"/>
    </source>
</evidence>
<keyword evidence="2" id="KW-0805">Transcription regulation</keyword>
<reference evidence="7 8" key="1">
    <citation type="submission" date="2020-08" db="EMBL/GenBank/DDBJ databases">
        <title>Sequencing the genomes of 1000 actinobacteria strains.</title>
        <authorList>
            <person name="Klenk H.-P."/>
        </authorList>
    </citation>
    <scope>NUCLEOTIDE SEQUENCE [LARGE SCALE GENOMIC DNA]</scope>
    <source>
        <strain evidence="7 8">DSM 20419</strain>
    </source>
</reference>
<name>A0A7W4UQ70_9MICO</name>
<dbReference type="SUPFAM" id="SSF46689">
    <property type="entry name" value="Homeodomain-like"/>
    <property type="match status" value="1"/>
</dbReference>
<keyword evidence="8" id="KW-1185">Reference proteome</keyword>
<keyword evidence="1" id="KW-0678">Repressor</keyword>
<evidence type="ECO:0000256" key="4">
    <source>
        <dbReference type="ARBA" id="ARBA00023163"/>
    </source>
</evidence>
<dbReference type="SUPFAM" id="SSF48498">
    <property type="entry name" value="Tetracyclin repressor-like, C-terminal domain"/>
    <property type="match status" value="1"/>
</dbReference>
<feature type="DNA-binding region" description="H-T-H motif" evidence="5">
    <location>
        <begin position="33"/>
        <end position="52"/>
    </location>
</feature>
<dbReference type="PANTHER" id="PTHR30055">
    <property type="entry name" value="HTH-TYPE TRANSCRIPTIONAL REGULATOR RUTR"/>
    <property type="match status" value="1"/>
</dbReference>
<dbReference type="Gene3D" id="1.10.357.10">
    <property type="entry name" value="Tetracycline Repressor, domain 2"/>
    <property type="match status" value="1"/>
</dbReference>
<organism evidence="7 8">
    <name type="scientific">Pseudoclavibacter helvolus</name>
    <dbReference type="NCBI Taxonomy" id="255205"/>
    <lineage>
        <taxon>Bacteria</taxon>
        <taxon>Bacillati</taxon>
        <taxon>Actinomycetota</taxon>
        <taxon>Actinomycetes</taxon>
        <taxon>Micrococcales</taxon>
        <taxon>Microbacteriaceae</taxon>
        <taxon>Pseudoclavibacter</taxon>
    </lineage>
</organism>
<dbReference type="GO" id="GO:0000976">
    <property type="term" value="F:transcription cis-regulatory region binding"/>
    <property type="evidence" value="ECO:0007669"/>
    <property type="project" value="TreeGrafter"/>
</dbReference>